<organism evidence="6 7">
    <name type="scientific">Agromyces archimandritae</name>
    <dbReference type="NCBI Taxonomy" id="2781962"/>
    <lineage>
        <taxon>Bacteria</taxon>
        <taxon>Bacillati</taxon>
        <taxon>Actinomycetota</taxon>
        <taxon>Actinomycetes</taxon>
        <taxon>Micrococcales</taxon>
        <taxon>Microbacteriaceae</taxon>
        <taxon>Agromyces</taxon>
    </lineage>
</organism>
<dbReference type="Gene3D" id="1.10.10.10">
    <property type="entry name" value="Winged helix-like DNA-binding domain superfamily/Winged helix DNA-binding domain"/>
    <property type="match status" value="1"/>
</dbReference>
<dbReference type="PANTHER" id="PTHR30118:SF15">
    <property type="entry name" value="TRANSCRIPTIONAL REGULATORY PROTEIN"/>
    <property type="match status" value="1"/>
</dbReference>
<dbReference type="InterPro" id="IPR036388">
    <property type="entry name" value="WH-like_DNA-bd_sf"/>
</dbReference>
<dbReference type="Proteomes" id="UP000671914">
    <property type="component" value="Chromosome"/>
</dbReference>
<dbReference type="GO" id="GO:0003700">
    <property type="term" value="F:DNA-binding transcription factor activity"/>
    <property type="evidence" value="ECO:0007669"/>
    <property type="project" value="InterPro"/>
</dbReference>
<keyword evidence="3" id="KW-0238">DNA-binding</keyword>
<evidence type="ECO:0000313" key="6">
    <source>
        <dbReference type="EMBL" id="QTX05378.1"/>
    </source>
</evidence>
<protein>
    <submittedName>
        <fullName evidence="6">LysR family transcriptional regulator</fullName>
    </submittedName>
</protein>
<sequence>MTDRDDADLRAHDLNLFVVFSALMEERSVTRAAKRLHMSQSAVSAALGRLRRAHGDPLFTRVPHGVVPTLRAQRMQGAVAEALRAMHTAVGGARVFEPERDRFTLRIGMSDDLEALLMPRLLSRVSPAAPGMSAYGVQTNRLGLPALLESAQVDIGVVANSAWNSSLRHRVLFRSGYLSVYDERQLGPRAGFTLDEYLAIPHVMVSFDATRGIVDDELDKLGLQRFKIASTAHFAMAPLLLRQTPSVATVPSHVARVFADQYGLAVFEPPIDLPDYEVAAVWHQTRNEDPEINWIVDTIEELTKA</sequence>
<dbReference type="KEGG" id="aarc:G127AT_03895"/>
<evidence type="ECO:0000256" key="2">
    <source>
        <dbReference type="ARBA" id="ARBA00023015"/>
    </source>
</evidence>
<dbReference type="SUPFAM" id="SSF53850">
    <property type="entry name" value="Periplasmic binding protein-like II"/>
    <property type="match status" value="1"/>
</dbReference>
<gene>
    <name evidence="6" type="ORF">G127AT_03895</name>
</gene>
<accession>A0A975IP84</accession>
<dbReference type="GO" id="GO:0003677">
    <property type="term" value="F:DNA binding"/>
    <property type="evidence" value="ECO:0007669"/>
    <property type="project" value="UniProtKB-KW"/>
</dbReference>
<dbReference type="InterPro" id="IPR050389">
    <property type="entry name" value="LysR-type_TF"/>
</dbReference>
<dbReference type="Gene3D" id="3.40.190.10">
    <property type="entry name" value="Periplasmic binding protein-like II"/>
    <property type="match status" value="2"/>
</dbReference>
<dbReference type="PRINTS" id="PR00039">
    <property type="entry name" value="HTHLYSR"/>
</dbReference>
<reference evidence="6" key="1">
    <citation type="submission" date="2021-03" db="EMBL/GenBank/DDBJ databases">
        <title>Agromyces archimandritus sp. nov., isolated from the cockroach Archimandrita tessellata.</title>
        <authorList>
            <person name="Guzman J."/>
            <person name="Ortuzar M."/>
            <person name="Poehlein A."/>
            <person name="Daniel R."/>
            <person name="Trujillo M."/>
            <person name="Vilcinskas A."/>
        </authorList>
    </citation>
    <scope>NUCLEOTIDE SEQUENCE</scope>
    <source>
        <strain evidence="6">G127AT</strain>
    </source>
</reference>
<evidence type="ECO:0000256" key="4">
    <source>
        <dbReference type="ARBA" id="ARBA00023163"/>
    </source>
</evidence>
<keyword evidence="4" id="KW-0804">Transcription</keyword>
<comment type="similarity">
    <text evidence="1">Belongs to the LysR transcriptional regulatory family.</text>
</comment>
<name>A0A975IP84_9MICO</name>
<dbReference type="PANTHER" id="PTHR30118">
    <property type="entry name" value="HTH-TYPE TRANSCRIPTIONAL REGULATOR LEUO-RELATED"/>
    <property type="match status" value="1"/>
</dbReference>
<evidence type="ECO:0000313" key="7">
    <source>
        <dbReference type="Proteomes" id="UP000671914"/>
    </source>
</evidence>
<dbReference type="EMBL" id="CP071696">
    <property type="protein sequence ID" value="QTX05378.1"/>
    <property type="molecule type" value="Genomic_DNA"/>
</dbReference>
<evidence type="ECO:0000259" key="5">
    <source>
        <dbReference type="PROSITE" id="PS50931"/>
    </source>
</evidence>
<dbReference type="InterPro" id="IPR036390">
    <property type="entry name" value="WH_DNA-bd_sf"/>
</dbReference>
<evidence type="ECO:0000256" key="3">
    <source>
        <dbReference type="ARBA" id="ARBA00023125"/>
    </source>
</evidence>
<dbReference type="PROSITE" id="PS50931">
    <property type="entry name" value="HTH_LYSR"/>
    <property type="match status" value="1"/>
</dbReference>
<dbReference type="AlphaFoldDB" id="A0A975IP84"/>
<dbReference type="InterPro" id="IPR005119">
    <property type="entry name" value="LysR_subst-bd"/>
</dbReference>
<keyword evidence="7" id="KW-1185">Reference proteome</keyword>
<proteinExistence type="inferred from homology"/>
<dbReference type="RefSeq" id="WP_210900098.1">
    <property type="nucleotide sequence ID" value="NZ_CP071696.1"/>
</dbReference>
<dbReference type="Pfam" id="PF00126">
    <property type="entry name" value="HTH_1"/>
    <property type="match status" value="1"/>
</dbReference>
<dbReference type="SUPFAM" id="SSF46785">
    <property type="entry name" value="Winged helix' DNA-binding domain"/>
    <property type="match status" value="1"/>
</dbReference>
<dbReference type="InterPro" id="IPR000847">
    <property type="entry name" value="LysR_HTH_N"/>
</dbReference>
<feature type="domain" description="HTH lysR-type" evidence="5">
    <location>
        <begin position="12"/>
        <end position="69"/>
    </location>
</feature>
<dbReference type="Pfam" id="PF03466">
    <property type="entry name" value="LysR_substrate"/>
    <property type="match status" value="1"/>
</dbReference>
<evidence type="ECO:0000256" key="1">
    <source>
        <dbReference type="ARBA" id="ARBA00009437"/>
    </source>
</evidence>
<keyword evidence="2" id="KW-0805">Transcription regulation</keyword>